<accession>A0AAD4SXV8</accession>
<dbReference type="GO" id="GO:0005730">
    <property type="term" value="C:nucleolus"/>
    <property type="evidence" value="ECO:0007669"/>
    <property type="project" value="TreeGrafter"/>
</dbReference>
<dbReference type="InterPro" id="IPR035979">
    <property type="entry name" value="RBD_domain_sf"/>
</dbReference>
<dbReference type="Proteomes" id="UP001202328">
    <property type="component" value="Unassembled WGS sequence"/>
</dbReference>
<organism evidence="5 6">
    <name type="scientific">Papaver atlanticum</name>
    <dbReference type="NCBI Taxonomy" id="357466"/>
    <lineage>
        <taxon>Eukaryota</taxon>
        <taxon>Viridiplantae</taxon>
        <taxon>Streptophyta</taxon>
        <taxon>Embryophyta</taxon>
        <taxon>Tracheophyta</taxon>
        <taxon>Spermatophyta</taxon>
        <taxon>Magnoliopsida</taxon>
        <taxon>Ranunculales</taxon>
        <taxon>Papaveraceae</taxon>
        <taxon>Papaveroideae</taxon>
        <taxon>Papaver</taxon>
    </lineage>
</organism>
<protein>
    <recommendedName>
        <fullName evidence="4">RRM domain-containing protein</fullName>
    </recommendedName>
</protein>
<sequence length="356" mass="38744">MGKSSKKSDVVAAAAASPVVKSGSKGGKKRDAEEKIEKKLDLKKEKNVAAIQKQKQEFSTVKDSSKSKNPWVLTRHRESGTICETSNVAAAAPAKKEVESSNERMTHSTRVKGTGASKTLVAMNLSSSTSKSDVIEFFKWPGDVVDVRFSYYLSGEFRGVCHIEFATEEAAKKAMKLNGEYLSGSWVKLGFSRESIFVRGFDTSSGINEIRSSLKEHFSSCGEILWMHIPIFHDTGVARGIAFIEFYHLDAFPKALAMNGHKLGDYPLTIEDATPLNLNVTGTGGRVVSSGGRFGPYGGLTYIHTFLLRSDRGYGGAGLGRVGSPYRHPSGKKIKFDYDEPEGEETAQCACTQSTV</sequence>
<evidence type="ECO:0000256" key="2">
    <source>
        <dbReference type="PROSITE-ProRule" id="PRU00176"/>
    </source>
</evidence>
<comment type="caution">
    <text evidence="5">The sequence shown here is derived from an EMBL/GenBank/DDBJ whole genome shotgun (WGS) entry which is preliminary data.</text>
</comment>
<keyword evidence="1 2" id="KW-0694">RNA-binding</keyword>
<dbReference type="GO" id="GO:0003723">
    <property type="term" value="F:RNA binding"/>
    <property type="evidence" value="ECO:0007669"/>
    <property type="project" value="UniProtKB-UniRule"/>
</dbReference>
<feature type="domain" description="RRM" evidence="4">
    <location>
        <begin position="194"/>
        <end position="275"/>
    </location>
</feature>
<feature type="compositionally biased region" description="Basic and acidic residues" evidence="3">
    <location>
        <begin position="29"/>
        <end position="38"/>
    </location>
</feature>
<dbReference type="InterPro" id="IPR012677">
    <property type="entry name" value="Nucleotide-bd_a/b_plait_sf"/>
</dbReference>
<dbReference type="Gene3D" id="3.30.70.330">
    <property type="match status" value="2"/>
</dbReference>
<gene>
    <name evidence="5" type="ORF">MKW98_028205</name>
</gene>
<dbReference type="SMART" id="SM00360">
    <property type="entry name" value="RRM"/>
    <property type="match status" value="2"/>
</dbReference>
<feature type="domain" description="RRM" evidence="4">
    <location>
        <begin position="118"/>
        <end position="194"/>
    </location>
</feature>
<dbReference type="AlphaFoldDB" id="A0AAD4SXV8"/>
<name>A0AAD4SXV8_9MAGN</name>
<evidence type="ECO:0000256" key="3">
    <source>
        <dbReference type="SAM" id="MobiDB-lite"/>
    </source>
</evidence>
<dbReference type="EMBL" id="JAJJMB010008071">
    <property type="protein sequence ID" value="KAI3926069.1"/>
    <property type="molecule type" value="Genomic_DNA"/>
</dbReference>
<proteinExistence type="predicted"/>
<evidence type="ECO:0000259" key="4">
    <source>
        <dbReference type="PROSITE" id="PS50102"/>
    </source>
</evidence>
<evidence type="ECO:0000313" key="5">
    <source>
        <dbReference type="EMBL" id="KAI3926069.1"/>
    </source>
</evidence>
<dbReference type="SUPFAM" id="SSF54928">
    <property type="entry name" value="RNA-binding domain, RBD"/>
    <property type="match status" value="2"/>
</dbReference>
<dbReference type="InterPro" id="IPR000504">
    <property type="entry name" value="RRM_dom"/>
</dbReference>
<evidence type="ECO:0000256" key="1">
    <source>
        <dbReference type="ARBA" id="ARBA00022884"/>
    </source>
</evidence>
<feature type="region of interest" description="Disordered" evidence="3">
    <location>
        <begin position="1"/>
        <end position="38"/>
    </location>
</feature>
<dbReference type="PROSITE" id="PS50102">
    <property type="entry name" value="RRM"/>
    <property type="match status" value="2"/>
</dbReference>
<keyword evidence="6" id="KW-1185">Reference proteome</keyword>
<reference evidence="5" key="1">
    <citation type="submission" date="2022-04" db="EMBL/GenBank/DDBJ databases">
        <title>A functionally conserved STORR gene fusion in Papaver species that diverged 16.8 million years ago.</title>
        <authorList>
            <person name="Catania T."/>
        </authorList>
    </citation>
    <scope>NUCLEOTIDE SEQUENCE</scope>
    <source>
        <strain evidence="5">S-188037</strain>
    </source>
</reference>
<dbReference type="PANTHER" id="PTHR23236">
    <property type="entry name" value="EUKARYOTIC TRANSLATION INITIATION FACTOR 4B/4H"/>
    <property type="match status" value="1"/>
</dbReference>
<dbReference type="PANTHER" id="PTHR23236:SF11">
    <property type="entry name" value="EUKARYOTIC TRANSLATION INITIATION FACTOR 4H"/>
    <property type="match status" value="1"/>
</dbReference>
<evidence type="ECO:0000313" key="6">
    <source>
        <dbReference type="Proteomes" id="UP001202328"/>
    </source>
</evidence>
<feature type="compositionally biased region" description="Low complexity" evidence="3">
    <location>
        <begin position="10"/>
        <end position="23"/>
    </location>
</feature>
<dbReference type="Pfam" id="PF00076">
    <property type="entry name" value="RRM_1"/>
    <property type="match status" value="2"/>
</dbReference>